<sequence length="48" mass="5483">MGRQLFPPDVEEYLHKICLNAILRAIESGAFKPPEERTNLELLQLSDS</sequence>
<dbReference type="RefSeq" id="WP_006286255.1">
    <property type="nucleotide sequence ID" value="NZ_BALG01000133.1"/>
</dbReference>
<reference evidence="1 2" key="1">
    <citation type="submission" date="2012-10" db="EMBL/GenBank/DDBJ databases">
        <title>Draft Genome Sequence of Paenibacillus popilliae ATCC 14706T.</title>
        <authorList>
            <person name="Iiyama K."/>
            <person name="Mori K."/>
            <person name="Mon H."/>
            <person name="Chieda Y."/>
            <person name="Lee J.M."/>
            <person name="Kusakabe T."/>
            <person name="Tashiro K."/>
            <person name="Asano S."/>
            <person name="Yasunaga-Aoki C."/>
            <person name="Shimizu S."/>
        </authorList>
    </citation>
    <scope>NUCLEOTIDE SEQUENCE [LARGE SCALE GENOMIC DNA]</scope>
    <source>
        <strain evidence="1 2">ATCC 14706</strain>
    </source>
</reference>
<dbReference type="EMBL" id="BALG01000133">
    <property type="protein sequence ID" value="GAC42766.1"/>
    <property type="molecule type" value="Genomic_DNA"/>
</dbReference>
<keyword evidence="2" id="KW-1185">Reference proteome</keyword>
<comment type="caution">
    <text evidence="1">The sequence shown here is derived from an EMBL/GenBank/DDBJ whole genome shotgun (WGS) entry which is preliminary data.</text>
</comment>
<dbReference type="Proteomes" id="UP000029453">
    <property type="component" value="Unassembled WGS sequence"/>
</dbReference>
<name>M9LQ32_PAEPP</name>
<protein>
    <submittedName>
        <fullName evidence="1">Uncharacterized protein</fullName>
    </submittedName>
</protein>
<organism evidence="1 2">
    <name type="scientific">Paenibacillus popilliae ATCC 14706</name>
    <dbReference type="NCBI Taxonomy" id="1212764"/>
    <lineage>
        <taxon>Bacteria</taxon>
        <taxon>Bacillati</taxon>
        <taxon>Bacillota</taxon>
        <taxon>Bacilli</taxon>
        <taxon>Bacillales</taxon>
        <taxon>Paenibacillaceae</taxon>
        <taxon>Paenibacillus</taxon>
    </lineage>
</organism>
<proteinExistence type="predicted"/>
<evidence type="ECO:0000313" key="2">
    <source>
        <dbReference type="Proteomes" id="UP000029453"/>
    </source>
</evidence>
<accession>M9LQ32</accession>
<dbReference type="AlphaFoldDB" id="M9LQ32"/>
<evidence type="ECO:0000313" key="1">
    <source>
        <dbReference type="EMBL" id="GAC42766.1"/>
    </source>
</evidence>
<gene>
    <name evidence="1" type="ORF">PPOP_2126</name>
</gene>